<sequence>MTGSEEQSLCEAKDPDFSTAEVCSEDSCEEDAVSEGSSQVFSGTEVFPLSKDVTPTESDQEHPLENNQETEAGGEEQGLHETQNQQTDPETVILEGPSVACFLIPTLDRKLVRKSFFKQENQTDIISLLLDKTRENILYQDVPISINDMRAVAKAAAKDLVRDYKHQRLQLRAEDEDFQEAVVKHLNQCMSNFLFGPKKTRLSCLFTAVGKLVRCP</sequence>
<accession>A0AAW0QBM2</accession>
<name>A0AAW0QBM2_9GOBI</name>
<gene>
    <name evidence="2" type="ORF">WMY93_000978</name>
</gene>
<proteinExistence type="predicted"/>
<protein>
    <submittedName>
        <fullName evidence="2">Uncharacterized protein</fullName>
    </submittedName>
</protein>
<organism evidence="2 3">
    <name type="scientific">Mugilogobius chulae</name>
    <name type="common">yellowstripe goby</name>
    <dbReference type="NCBI Taxonomy" id="88201"/>
    <lineage>
        <taxon>Eukaryota</taxon>
        <taxon>Metazoa</taxon>
        <taxon>Chordata</taxon>
        <taxon>Craniata</taxon>
        <taxon>Vertebrata</taxon>
        <taxon>Euteleostomi</taxon>
        <taxon>Actinopterygii</taxon>
        <taxon>Neopterygii</taxon>
        <taxon>Teleostei</taxon>
        <taxon>Neoteleostei</taxon>
        <taxon>Acanthomorphata</taxon>
        <taxon>Gobiaria</taxon>
        <taxon>Gobiiformes</taxon>
        <taxon>Gobioidei</taxon>
        <taxon>Gobiidae</taxon>
        <taxon>Gobionellinae</taxon>
        <taxon>Mugilogobius</taxon>
    </lineage>
</organism>
<feature type="compositionally biased region" description="Acidic residues" evidence="1">
    <location>
        <begin position="23"/>
        <end position="33"/>
    </location>
</feature>
<evidence type="ECO:0000313" key="2">
    <source>
        <dbReference type="EMBL" id="KAK7945250.1"/>
    </source>
</evidence>
<keyword evidence="3" id="KW-1185">Reference proteome</keyword>
<evidence type="ECO:0000313" key="3">
    <source>
        <dbReference type="Proteomes" id="UP001460270"/>
    </source>
</evidence>
<feature type="region of interest" description="Disordered" evidence="1">
    <location>
        <begin position="1"/>
        <end position="86"/>
    </location>
</feature>
<dbReference type="Proteomes" id="UP001460270">
    <property type="component" value="Unassembled WGS sequence"/>
</dbReference>
<dbReference type="AlphaFoldDB" id="A0AAW0QBM2"/>
<reference evidence="3" key="1">
    <citation type="submission" date="2024-04" db="EMBL/GenBank/DDBJ databases">
        <title>Salinicola lusitanus LLJ914,a marine bacterium isolated from the Okinawa Trough.</title>
        <authorList>
            <person name="Li J."/>
        </authorList>
    </citation>
    <scope>NUCLEOTIDE SEQUENCE [LARGE SCALE GENOMIC DNA]</scope>
</reference>
<dbReference type="EMBL" id="JBBPFD010000001">
    <property type="protein sequence ID" value="KAK7945250.1"/>
    <property type="molecule type" value="Genomic_DNA"/>
</dbReference>
<evidence type="ECO:0000256" key="1">
    <source>
        <dbReference type="SAM" id="MobiDB-lite"/>
    </source>
</evidence>
<comment type="caution">
    <text evidence="2">The sequence shown here is derived from an EMBL/GenBank/DDBJ whole genome shotgun (WGS) entry which is preliminary data.</text>
</comment>